<evidence type="ECO:0000313" key="2">
    <source>
        <dbReference type="Proteomes" id="UP000004995"/>
    </source>
</evidence>
<reference evidence="1" key="2">
    <citation type="submission" date="2018-08" db="UniProtKB">
        <authorList>
            <consortium name="EnsemblPlants"/>
        </authorList>
    </citation>
    <scope>IDENTIFICATION</scope>
    <source>
        <strain evidence="1">Yugu1</strain>
    </source>
</reference>
<sequence length="55" mass="6535">MIGENLHTNNLFTECFSRAISIFLPIKQIRDKRQYRSSKKKAICICYDINKKNEI</sequence>
<dbReference type="Proteomes" id="UP000004995">
    <property type="component" value="Unassembled WGS sequence"/>
</dbReference>
<dbReference type="InParanoid" id="K4A3L5"/>
<organism evidence="1 2">
    <name type="scientific">Setaria italica</name>
    <name type="common">Foxtail millet</name>
    <name type="synonym">Panicum italicum</name>
    <dbReference type="NCBI Taxonomy" id="4555"/>
    <lineage>
        <taxon>Eukaryota</taxon>
        <taxon>Viridiplantae</taxon>
        <taxon>Streptophyta</taxon>
        <taxon>Embryophyta</taxon>
        <taxon>Tracheophyta</taxon>
        <taxon>Spermatophyta</taxon>
        <taxon>Magnoliopsida</taxon>
        <taxon>Liliopsida</taxon>
        <taxon>Poales</taxon>
        <taxon>Poaceae</taxon>
        <taxon>PACMAD clade</taxon>
        <taxon>Panicoideae</taxon>
        <taxon>Panicodae</taxon>
        <taxon>Paniceae</taxon>
        <taxon>Cenchrinae</taxon>
        <taxon>Setaria</taxon>
    </lineage>
</organism>
<dbReference type="EMBL" id="AGNK02001149">
    <property type="status" value="NOT_ANNOTATED_CDS"/>
    <property type="molecule type" value="Genomic_DNA"/>
</dbReference>
<reference evidence="2" key="1">
    <citation type="journal article" date="2012" name="Nat. Biotechnol.">
        <title>Reference genome sequence of the model plant Setaria.</title>
        <authorList>
            <person name="Bennetzen J.L."/>
            <person name="Schmutz J."/>
            <person name="Wang H."/>
            <person name="Percifield R."/>
            <person name="Hawkins J."/>
            <person name="Pontaroli A.C."/>
            <person name="Estep M."/>
            <person name="Feng L."/>
            <person name="Vaughn J.N."/>
            <person name="Grimwood J."/>
            <person name="Jenkins J."/>
            <person name="Barry K."/>
            <person name="Lindquist E."/>
            <person name="Hellsten U."/>
            <person name="Deshpande S."/>
            <person name="Wang X."/>
            <person name="Wu X."/>
            <person name="Mitros T."/>
            <person name="Triplett J."/>
            <person name="Yang X."/>
            <person name="Ye C.Y."/>
            <person name="Mauro-Herrera M."/>
            <person name="Wang L."/>
            <person name="Li P."/>
            <person name="Sharma M."/>
            <person name="Sharma R."/>
            <person name="Ronald P.C."/>
            <person name="Panaud O."/>
            <person name="Kellogg E.A."/>
            <person name="Brutnell T.P."/>
            <person name="Doust A.N."/>
            <person name="Tuskan G.A."/>
            <person name="Rokhsar D."/>
            <person name="Devos K.M."/>
        </authorList>
    </citation>
    <scope>NUCLEOTIDE SEQUENCE [LARGE SCALE GENOMIC DNA]</scope>
    <source>
        <strain evidence="2">cv. Yugu1</strain>
    </source>
</reference>
<name>K4A3L5_SETIT</name>
<keyword evidence="2" id="KW-1185">Reference proteome</keyword>
<proteinExistence type="predicted"/>
<evidence type="ECO:0000313" key="1">
    <source>
        <dbReference type="EnsemblPlants" id="KQL24940"/>
    </source>
</evidence>
<protein>
    <submittedName>
        <fullName evidence="1">Uncharacterized protein</fullName>
    </submittedName>
</protein>
<dbReference type="AlphaFoldDB" id="K4A3L5"/>
<dbReference type="HOGENOM" id="CLU_3035949_0_0_1"/>
<accession>K4A3L5</accession>
<dbReference type="EnsemblPlants" id="KQL24940">
    <property type="protein sequence ID" value="KQL24940"/>
    <property type="gene ID" value="SETIT_033468mg"/>
</dbReference>
<dbReference type="Gramene" id="KQL24940">
    <property type="protein sequence ID" value="KQL24940"/>
    <property type="gene ID" value="SETIT_033468mg"/>
</dbReference>